<accession>A0AC60W0C7</accession>
<feature type="non-terminal residue" evidence="1">
    <location>
        <position position="72"/>
    </location>
</feature>
<dbReference type="EMBL" id="JACEMZ010000104">
    <property type="protein sequence ID" value="MBA4453279.1"/>
    <property type="molecule type" value="Genomic_DNA"/>
</dbReference>
<evidence type="ECO:0000313" key="1">
    <source>
        <dbReference type="EMBL" id="MBA4453279.1"/>
    </source>
</evidence>
<sequence>MANITFTIPSVLNQGGGEKKTEISADSLQDAFAKISEVMGDDFKRRVLEGDGTPRSLINIYINGKNAKFSSG</sequence>
<organism evidence="1 2">
    <name type="scientific">Candidatus Nitrosomaritimum aestuariumsis</name>
    <dbReference type="NCBI Taxonomy" id="3342354"/>
    <lineage>
        <taxon>Archaea</taxon>
        <taxon>Nitrososphaerota</taxon>
        <taxon>Nitrososphaeria</taxon>
        <taxon>Nitrosopumilales</taxon>
        <taxon>Nitrosopumilaceae</taxon>
        <taxon>Candidatus Nitrosomaritimum</taxon>
    </lineage>
</organism>
<protein>
    <submittedName>
        <fullName evidence="1">4-methyl-5(B-hydroxyethyl)-thiazole monophosphate biosynthesis protein</fullName>
    </submittedName>
</protein>
<proteinExistence type="predicted"/>
<reference evidence="1 2" key="1">
    <citation type="journal article" date="2020" name="Appl. Environ. Microbiol.">
        <title>Genomic Characteristics of a Novel Species of Ammonia-Oxidizing Archaea from the Jiulong River Estuary.</title>
        <authorList>
            <person name="Zou D."/>
            <person name="Wan R."/>
            <person name="Han L."/>
            <person name="Xu M.N."/>
            <person name="Liu Y."/>
            <person name="Liu H."/>
            <person name="Kao S.J."/>
            <person name="Li M."/>
        </authorList>
    </citation>
    <scope>NUCLEOTIDE SEQUENCE [LARGE SCALE GENOMIC DNA]</scope>
    <source>
        <strain evidence="1">W1bin1</strain>
    </source>
</reference>
<dbReference type="Proteomes" id="UP000559653">
    <property type="component" value="Unassembled WGS sequence"/>
</dbReference>
<name>A0AC60W0C7_9ARCH</name>
<comment type="caution">
    <text evidence="1">The sequence shown here is derived from an EMBL/GenBank/DDBJ whole genome shotgun (WGS) entry which is preliminary data.</text>
</comment>
<gene>
    <name evidence="1" type="ORF">H2B03_08990</name>
</gene>
<evidence type="ECO:0000313" key="2">
    <source>
        <dbReference type="Proteomes" id="UP000559653"/>
    </source>
</evidence>